<protein>
    <recommendedName>
        <fullName evidence="5">CENP-V/GFA domain-containing protein</fullName>
    </recommendedName>
</protein>
<dbReference type="SUPFAM" id="SSF51316">
    <property type="entry name" value="Mss4-like"/>
    <property type="match status" value="1"/>
</dbReference>
<evidence type="ECO:0000256" key="1">
    <source>
        <dbReference type="ARBA" id="ARBA00005495"/>
    </source>
</evidence>
<comment type="similarity">
    <text evidence="1">Belongs to the Gfa family.</text>
</comment>
<keyword evidence="7" id="KW-1185">Reference proteome</keyword>
<dbReference type="OrthoDB" id="6329284at2759"/>
<accession>W2S944</accession>
<organism evidence="6 7">
    <name type="scientific">Cyphellophora europaea (strain CBS 101466)</name>
    <name type="common">Phialophora europaea</name>
    <dbReference type="NCBI Taxonomy" id="1220924"/>
    <lineage>
        <taxon>Eukaryota</taxon>
        <taxon>Fungi</taxon>
        <taxon>Dikarya</taxon>
        <taxon>Ascomycota</taxon>
        <taxon>Pezizomycotina</taxon>
        <taxon>Eurotiomycetes</taxon>
        <taxon>Chaetothyriomycetidae</taxon>
        <taxon>Chaetothyriales</taxon>
        <taxon>Cyphellophoraceae</taxon>
        <taxon>Cyphellophora</taxon>
    </lineage>
</organism>
<reference evidence="6 7" key="1">
    <citation type="submission" date="2013-03" db="EMBL/GenBank/DDBJ databases">
        <title>The Genome Sequence of Phialophora europaea CBS 101466.</title>
        <authorList>
            <consortium name="The Broad Institute Genomics Platform"/>
            <person name="Cuomo C."/>
            <person name="de Hoog S."/>
            <person name="Gorbushina A."/>
            <person name="Walker B."/>
            <person name="Young S.K."/>
            <person name="Zeng Q."/>
            <person name="Gargeya S."/>
            <person name="Fitzgerald M."/>
            <person name="Haas B."/>
            <person name="Abouelleil A."/>
            <person name="Allen A.W."/>
            <person name="Alvarado L."/>
            <person name="Arachchi H.M."/>
            <person name="Berlin A.M."/>
            <person name="Chapman S.B."/>
            <person name="Gainer-Dewar J."/>
            <person name="Goldberg J."/>
            <person name="Griggs A."/>
            <person name="Gujja S."/>
            <person name="Hansen M."/>
            <person name="Howarth C."/>
            <person name="Imamovic A."/>
            <person name="Ireland A."/>
            <person name="Larimer J."/>
            <person name="McCowan C."/>
            <person name="Murphy C."/>
            <person name="Pearson M."/>
            <person name="Poon T.W."/>
            <person name="Priest M."/>
            <person name="Roberts A."/>
            <person name="Saif S."/>
            <person name="Shea T."/>
            <person name="Sisk P."/>
            <person name="Sykes S."/>
            <person name="Wortman J."/>
            <person name="Nusbaum C."/>
            <person name="Birren B."/>
        </authorList>
    </citation>
    <scope>NUCLEOTIDE SEQUENCE [LARGE SCALE GENOMIC DNA]</scope>
    <source>
        <strain evidence="6 7">CBS 101466</strain>
    </source>
</reference>
<dbReference type="eggNOG" id="ENOG502SRJS">
    <property type="taxonomic scope" value="Eukaryota"/>
</dbReference>
<name>W2S944_CYPE1</name>
<evidence type="ECO:0000256" key="2">
    <source>
        <dbReference type="ARBA" id="ARBA00022723"/>
    </source>
</evidence>
<keyword evidence="2" id="KW-0479">Metal-binding</keyword>
<dbReference type="InterPro" id="IPR006913">
    <property type="entry name" value="CENP-V/GFA"/>
</dbReference>
<dbReference type="Proteomes" id="UP000030752">
    <property type="component" value="Unassembled WGS sequence"/>
</dbReference>
<keyword evidence="3" id="KW-0862">Zinc</keyword>
<dbReference type="GeneID" id="19977467"/>
<evidence type="ECO:0000313" key="7">
    <source>
        <dbReference type="Proteomes" id="UP000030752"/>
    </source>
</evidence>
<dbReference type="RefSeq" id="XP_008713021.1">
    <property type="nucleotide sequence ID" value="XM_008714799.1"/>
</dbReference>
<dbReference type="PROSITE" id="PS51891">
    <property type="entry name" value="CENP_V_GFA"/>
    <property type="match status" value="1"/>
</dbReference>
<dbReference type="GO" id="GO:0016846">
    <property type="term" value="F:carbon-sulfur lyase activity"/>
    <property type="evidence" value="ECO:0007669"/>
    <property type="project" value="InterPro"/>
</dbReference>
<dbReference type="PANTHER" id="PTHR33337">
    <property type="entry name" value="GFA DOMAIN-CONTAINING PROTEIN"/>
    <property type="match status" value="1"/>
</dbReference>
<dbReference type="GO" id="GO:0046872">
    <property type="term" value="F:metal ion binding"/>
    <property type="evidence" value="ECO:0007669"/>
    <property type="project" value="UniProtKB-KW"/>
</dbReference>
<dbReference type="STRING" id="1220924.W2S944"/>
<sequence length="176" mass="19397">MSQRPEKVTGGCLCGSIRFDVAFPEEAPWPPNSCSCQCGICRKFSGSLISHDLILMPQQLSDITKAPTYKEYQSSEGGYRSFCSNCGSGLTWKLSFIPDMVIVFLGTIDEEFLMGNKIGDSEEQTEVGLTIKRDGGLCKELTSMNYGHIFWNNRIPGVTDQESLAGPKFPGSFPME</sequence>
<dbReference type="PANTHER" id="PTHR33337:SF40">
    <property type="entry name" value="CENP-V_GFA DOMAIN-CONTAINING PROTEIN-RELATED"/>
    <property type="match status" value="1"/>
</dbReference>
<evidence type="ECO:0000259" key="5">
    <source>
        <dbReference type="PROSITE" id="PS51891"/>
    </source>
</evidence>
<proteinExistence type="inferred from homology"/>
<dbReference type="AlphaFoldDB" id="W2S944"/>
<evidence type="ECO:0000256" key="4">
    <source>
        <dbReference type="ARBA" id="ARBA00023239"/>
    </source>
</evidence>
<dbReference type="EMBL" id="KB822713">
    <property type="protein sequence ID" value="ETN45251.1"/>
    <property type="molecule type" value="Genomic_DNA"/>
</dbReference>
<evidence type="ECO:0000256" key="3">
    <source>
        <dbReference type="ARBA" id="ARBA00022833"/>
    </source>
</evidence>
<feature type="domain" description="CENP-V/GFA" evidence="5">
    <location>
        <begin position="8"/>
        <end position="133"/>
    </location>
</feature>
<dbReference type="InParanoid" id="W2S944"/>
<dbReference type="HOGENOM" id="CLU_095045_1_0_1"/>
<dbReference type="Pfam" id="PF04828">
    <property type="entry name" value="GFA"/>
    <property type="match status" value="1"/>
</dbReference>
<keyword evidence="4" id="KW-0456">Lyase</keyword>
<dbReference type="Gene3D" id="3.90.1590.10">
    <property type="entry name" value="glutathione-dependent formaldehyde- activating enzyme (gfa)"/>
    <property type="match status" value="1"/>
</dbReference>
<evidence type="ECO:0000313" key="6">
    <source>
        <dbReference type="EMBL" id="ETN45251.1"/>
    </source>
</evidence>
<dbReference type="VEuPathDB" id="FungiDB:HMPREF1541_10128"/>
<dbReference type="InterPro" id="IPR011057">
    <property type="entry name" value="Mss4-like_sf"/>
</dbReference>
<gene>
    <name evidence="6" type="ORF">HMPREF1541_10128</name>
</gene>